<evidence type="ECO:0000313" key="2">
    <source>
        <dbReference type="Proteomes" id="UP000239899"/>
    </source>
</evidence>
<dbReference type="GO" id="GO:0016740">
    <property type="term" value="F:transferase activity"/>
    <property type="evidence" value="ECO:0007669"/>
    <property type="project" value="UniProtKB-KW"/>
</dbReference>
<keyword evidence="2" id="KW-1185">Reference proteome</keyword>
<organism evidence="1 2">
    <name type="scientific">Chlorella sorokiniana</name>
    <name type="common">Freshwater green alga</name>
    <dbReference type="NCBI Taxonomy" id="3076"/>
    <lineage>
        <taxon>Eukaryota</taxon>
        <taxon>Viridiplantae</taxon>
        <taxon>Chlorophyta</taxon>
        <taxon>core chlorophytes</taxon>
        <taxon>Trebouxiophyceae</taxon>
        <taxon>Chlorellales</taxon>
        <taxon>Chlorellaceae</taxon>
        <taxon>Chlorella clade</taxon>
        <taxon>Chlorella</taxon>
    </lineage>
</organism>
<proteinExistence type="predicted"/>
<comment type="caution">
    <text evidence="1">The sequence shown here is derived from an EMBL/GenBank/DDBJ whole genome shotgun (WGS) entry which is preliminary data.</text>
</comment>
<accession>A0A2P6TEQ5</accession>
<protein>
    <submittedName>
        <fullName evidence="1">Aspartyl glutamyl-tRNA amidotransferase subunit A</fullName>
    </submittedName>
</protein>
<dbReference type="Proteomes" id="UP000239899">
    <property type="component" value="Unassembled WGS sequence"/>
</dbReference>
<name>A0A2P6TEQ5_CHLSO</name>
<gene>
    <name evidence="1" type="ORF">C2E21_8476</name>
</gene>
<reference evidence="1 2" key="1">
    <citation type="journal article" date="2018" name="Plant J.">
        <title>Genome sequences of Chlorella sorokiniana UTEX 1602 and Micractinium conductrix SAG 241.80: implications to maltose excretion by a green alga.</title>
        <authorList>
            <person name="Arriola M.B."/>
            <person name="Velmurugan N."/>
            <person name="Zhang Y."/>
            <person name="Plunkett M.H."/>
            <person name="Hondzo H."/>
            <person name="Barney B.M."/>
        </authorList>
    </citation>
    <scope>NUCLEOTIDE SEQUENCE [LARGE SCALE GENOMIC DNA]</scope>
    <source>
        <strain evidence="2">UTEX 1602</strain>
    </source>
</reference>
<sequence length="299" mass="31565">MAGMTAVQRQSVAEFQAAAAAGELGIVLPALTVGLPGFQCTCVSRRCRPDCPLRGLQEPAHQALGDLAQRVTAGQLQLARGTVGAMQLLALLREALRWRQHAAADAFASFAGSAAAPQLPLAWWRDLLRTAVSGAVTEQLPALRGIVALCNRVAAGQGQPALLPAPRCRFSSMLTAAFSAVDEQPSPVTFPALAEVLATASGFTEHVRAEDVAGACAAGCLPELLQLGLPPLPAVSQRVWEVALAWAKSALCRRIHAKPVGDRASALEWALPVYMKVADAFDTLIEAGHRPRELWGVHK</sequence>
<dbReference type="EMBL" id="LHPG02000020">
    <property type="protein sequence ID" value="PRW21125.1"/>
    <property type="molecule type" value="Genomic_DNA"/>
</dbReference>
<dbReference type="AlphaFoldDB" id="A0A2P6TEQ5"/>
<evidence type="ECO:0000313" key="1">
    <source>
        <dbReference type="EMBL" id="PRW21125.1"/>
    </source>
</evidence>